<evidence type="ECO:0000256" key="3">
    <source>
        <dbReference type="ARBA" id="ARBA00022801"/>
    </source>
</evidence>
<sequence>MGMGSFSACVEAISRADFPPGFIFGTASSAYQYEGAVNEGQRGPTIWDTLTKRPGRVIDFSNADVAVDHYHRYKEDVELMNDIGMDAYRFSISWSRIFPNGTGEPNEEGLSYYNSLIDALLDKGIEPYVTLFHWDLPQALEDRYGGWLNSEIIEDFVQYAFTCFKEFGDRVKHWITFNEPYNFAIDGYDLGIQAPGRCSILSHVFCREGKSSTEPYIVAHNILLAHAGAFRAYEQHFKNEQGGLIGIALNSRWYEPFSNADEDTEAAARAMDFELGWFLDPLMFGHYPPSMQKLAAYRHGKKIGETAASSWLHIVPWGMFKLMKHVKEKYGNPPVVITENGMDDANHPFSRLEDVLQDDKRIQYHNDYMSNLLDAIRKEGCNVHGYFVWSLLDNWEWNSGYTVRFGLYYIDYKNNLTRIPKASVQWFSQVLAQKTAIV</sequence>
<keyword evidence="3" id="KW-0378">Hydrolase</keyword>
<evidence type="ECO:0000256" key="7">
    <source>
        <dbReference type="RuleBase" id="RU003690"/>
    </source>
</evidence>
<evidence type="ECO:0000256" key="2">
    <source>
        <dbReference type="ARBA" id="ARBA00022729"/>
    </source>
</evidence>
<evidence type="ECO:0000256" key="4">
    <source>
        <dbReference type="ARBA" id="ARBA00023157"/>
    </source>
</evidence>
<evidence type="ECO:0000256" key="1">
    <source>
        <dbReference type="ARBA" id="ARBA00010838"/>
    </source>
</evidence>
<keyword evidence="2" id="KW-0732">Signal</keyword>
<dbReference type="HOGENOM" id="CLU_001859_1_0_1"/>
<dbReference type="GO" id="GO:0004565">
    <property type="term" value="F:beta-galactosidase activity"/>
    <property type="evidence" value="ECO:0007669"/>
    <property type="project" value="UniProtKB-ARBA"/>
</dbReference>
<evidence type="ECO:0000313" key="9">
    <source>
        <dbReference type="Proteomes" id="UP000026961"/>
    </source>
</evidence>
<dbReference type="Pfam" id="PF00232">
    <property type="entry name" value="Glyco_hydro_1"/>
    <property type="match status" value="2"/>
</dbReference>
<name>A0A0E0ADF2_9ORYZ</name>
<proteinExistence type="inferred from homology"/>
<dbReference type="EnsemblPlants" id="OGLUM06G26390.4">
    <property type="protein sequence ID" value="OGLUM06G26390.4"/>
    <property type="gene ID" value="OGLUM06G26390"/>
</dbReference>
<evidence type="ECO:0000313" key="8">
    <source>
        <dbReference type="EnsemblPlants" id="OGLUM06G26390.4"/>
    </source>
</evidence>
<evidence type="ECO:0000256" key="5">
    <source>
        <dbReference type="ARBA" id="ARBA00023180"/>
    </source>
</evidence>
<dbReference type="FunFam" id="3.20.20.80:FF:000020">
    <property type="entry name" value="Beta-glucosidase 12"/>
    <property type="match status" value="1"/>
</dbReference>
<dbReference type="InterPro" id="IPR001360">
    <property type="entry name" value="Glyco_hydro_1"/>
</dbReference>
<dbReference type="GO" id="GO:0008422">
    <property type="term" value="F:beta-glucosidase activity"/>
    <property type="evidence" value="ECO:0007669"/>
    <property type="project" value="UniProtKB-ARBA"/>
</dbReference>
<dbReference type="GO" id="GO:0033907">
    <property type="term" value="F:beta-D-fucosidase activity"/>
    <property type="evidence" value="ECO:0007669"/>
    <property type="project" value="UniProtKB-ARBA"/>
</dbReference>
<keyword evidence="9" id="KW-1185">Reference proteome</keyword>
<protein>
    <recommendedName>
        <fullName evidence="10">Beta-glucosidase</fullName>
    </recommendedName>
</protein>
<dbReference type="InterPro" id="IPR033132">
    <property type="entry name" value="GH_1_N_CS"/>
</dbReference>
<keyword evidence="4" id="KW-1015">Disulfide bond</keyword>
<dbReference type="GO" id="GO:0005975">
    <property type="term" value="P:carbohydrate metabolic process"/>
    <property type="evidence" value="ECO:0007669"/>
    <property type="project" value="InterPro"/>
</dbReference>
<dbReference type="InterPro" id="IPR017853">
    <property type="entry name" value="GH"/>
</dbReference>
<dbReference type="PRINTS" id="PR00131">
    <property type="entry name" value="GLHYDRLASE1"/>
</dbReference>
<dbReference type="SUPFAM" id="SSF51445">
    <property type="entry name" value="(Trans)glycosidases"/>
    <property type="match status" value="1"/>
</dbReference>
<dbReference type="Proteomes" id="UP000026961">
    <property type="component" value="Chromosome 6"/>
</dbReference>
<dbReference type="PANTHER" id="PTHR10353">
    <property type="entry name" value="GLYCOSYL HYDROLASE"/>
    <property type="match status" value="1"/>
</dbReference>
<reference evidence="8" key="2">
    <citation type="submission" date="2018-05" db="EMBL/GenBank/DDBJ databases">
        <title>OgluRS3 (Oryza glumaepatula Reference Sequence Version 3).</title>
        <authorList>
            <person name="Zhang J."/>
            <person name="Kudrna D."/>
            <person name="Lee S."/>
            <person name="Talag J."/>
            <person name="Welchert J."/>
            <person name="Wing R.A."/>
        </authorList>
    </citation>
    <scope>NUCLEOTIDE SEQUENCE [LARGE SCALE GENOMIC DNA]</scope>
</reference>
<dbReference type="Gramene" id="OGLUM06G26390.4">
    <property type="protein sequence ID" value="OGLUM06G26390.4"/>
    <property type="gene ID" value="OGLUM06G26390"/>
</dbReference>
<keyword evidence="6" id="KW-0326">Glycosidase</keyword>
<keyword evidence="5" id="KW-0325">Glycoprotein</keyword>
<comment type="similarity">
    <text evidence="1 7">Belongs to the glycosyl hydrolase 1 family.</text>
</comment>
<reference evidence="8" key="1">
    <citation type="submission" date="2015-04" db="UniProtKB">
        <authorList>
            <consortium name="EnsemblPlants"/>
        </authorList>
    </citation>
    <scope>IDENTIFICATION</scope>
</reference>
<dbReference type="Gene3D" id="3.20.20.80">
    <property type="entry name" value="Glycosidases"/>
    <property type="match status" value="2"/>
</dbReference>
<dbReference type="AlphaFoldDB" id="A0A0E0ADF2"/>
<evidence type="ECO:0000256" key="6">
    <source>
        <dbReference type="ARBA" id="ARBA00023295"/>
    </source>
</evidence>
<accession>A0A0E0ADF2</accession>
<evidence type="ECO:0008006" key="10">
    <source>
        <dbReference type="Google" id="ProtNLM"/>
    </source>
</evidence>
<dbReference type="PANTHER" id="PTHR10353:SF36">
    <property type="entry name" value="LP05116P"/>
    <property type="match status" value="1"/>
</dbReference>
<dbReference type="PROSITE" id="PS00653">
    <property type="entry name" value="GLYCOSYL_HYDROL_F1_2"/>
    <property type="match status" value="1"/>
</dbReference>
<organism evidence="8">
    <name type="scientific">Oryza glumipatula</name>
    <dbReference type="NCBI Taxonomy" id="40148"/>
    <lineage>
        <taxon>Eukaryota</taxon>
        <taxon>Viridiplantae</taxon>
        <taxon>Streptophyta</taxon>
        <taxon>Embryophyta</taxon>
        <taxon>Tracheophyta</taxon>
        <taxon>Spermatophyta</taxon>
        <taxon>Magnoliopsida</taxon>
        <taxon>Liliopsida</taxon>
        <taxon>Poales</taxon>
        <taxon>Poaceae</taxon>
        <taxon>BOP clade</taxon>
        <taxon>Oryzoideae</taxon>
        <taxon>Oryzeae</taxon>
        <taxon>Oryzinae</taxon>
        <taxon>Oryza</taxon>
    </lineage>
</organism>